<dbReference type="PANTHER" id="PTHR40841:SF2">
    <property type="entry name" value="SIDEROPHORE-DEGRADING ESTERASE (EUROFUNG)"/>
    <property type="match status" value="1"/>
</dbReference>
<organism evidence="4 5">
    <name type="scientific">Pseudoalteromonas neustonica</name>
    <dbReference type="NCBI Taxonomy" id="1840331"/>
    <lineage>
        <taxon>Bacteria</taxon>
        <taxon>Pseudomonadati</taxon>
        <taxon>Pseudomonadota</taxon>
        <taxon>Gammaproteobacteria</taxon>
        <taxon>Alteromonadales</taxon>
        <taxon>Pseudoalteromonadaceae</taxon>
        <taxon>Pseudoalteromonas</taxon>
    </lineage>
</organism>
<keyword evidence="2 4" id="KW-0378">Hydrolase</keyword>
<dbReference type="EMBL" id="VNFF01000011">
    <property type="protein sequence ID" value="TVU82623.1"/>
    <property type="molecule type" value="Genomic_DNA"/>
</dbReference>
<evidence type="ECO:0000313" key="4">
    <source>
        <dbReference type="EMBL" id="TVU82623.1"/>
    </source>
</evidence>
<feature type="signal peptide" evidence="3">
    <location>
        <begin position="1"/>
        <end position="21"/>
    </location>
</feature>
<dbReference type="Proteomes" id="UP000317938">
    <property type="component" value="Unassembled WGS sequence"/>
</dbReference>
<evidence type="ECO:0000256" key="1">
    <source>
        <dbReference type="ARBA" id="ARBA00005622"/>
    </source>
</evidence>
<dbReference type="Pfam" id="PF00756">
    <property type="entry name" value="Esterase"/>
    <property type="match status" value="1"/>
</dbReference>
<dbReference type="InterPro" id="IPR052558">
    <property type="entry name" value="Siderophore_Hydrolase_D"/>
</dbReference>
<accession>A0ABY3FCG0</accession>
<protein>
    <submittedName>
        <fullName evidence="4">Alpha/beta hydrolase</fullName>
    </submittedName>
</protein>
<name>A0ABY3FCG0_9GAMM</name>
<comment type="caution">
    <text evidence="4">The sequence shown here is derived from an EMBL/GenBank/DDBJ whole genome shotgun (WGS) entry which is preliminary data.</text>
</comment>
<keyword evidence="5" id="KW-1185">Reference proteome</keyword>
<feature type="chain" id="PRO_5045110020" evidence="3">
    <location>
        <begin position="22"/>
        <end position="280"/>
    </location>
</feature>
<proteinExistence type="inferred from homology"/>
<evidence type="ECO:0000313" key="5">
    <source>
        <dbReference type="Proteomes" id="UP000317938"/>
    </source>
</evidence>
<dbReference type="Gene3D" id="3.40.50.1820">
    <property type="entry name" value="alpha/beta hydrolase"/>
    <property type="match status" value="1"/>
</dbReference>
<gene>
    <name evidence="4" type="ORF">FQP85_12670</name>
</gene>
<sequence>MVNLKCLVCFLILFSTFSSVAEQSFEIPRSAVIELTDQQAKLSYPLFIKLPRSYSRNKDKTYPVVYLLDGSYAFQVASGATHFAMNSGAMNEAILVAIGYSQGSKGSSSRIRDYTPSKANDWQLETGKAEQHAAFIRDNVFAYMQSNYRVTSNQRTLVGNSLGGLFAAHVLFTQPNMFESYIIGSPSVWFDNESIISQPITKAKQDVRVYLSVGSKETPEFGEGQDMITGANKLASKIRQGDAKNIQLEFSIIEGAKHATAFPTTLIQGLDWLYAKQRRY</sequence>
<evidence type="ECO:0000256" key="3">
    <source>
        <dbReference type="SAM" id="SignalP"/>
    </source>
</evidence>
<dbReference type="InterPro" id="IPR000801">
    <property type="entry name" value="Esterase-like"/>
</dbReference>
<evidence type="ECO:0000256" key="2">
    <source>
        <dbReference type="ARBA" id="ARBA00022801"/>
    </source>
</evidence>
<keyword evidence="3" id="KW-0732">Signal</keyword>
<reference evidence="4 5" key="1">
    <citation type="submission" date="2019-07" db="EMBL/GenBank/DDBJ databases">
        <title>Diversity of Bacteria from Kongsfjorden, Arctic.</title>
        <authorList>
            <person name="Yu Y."/>
        </authorList>
    </citation>
    <scope>NUCLEOTIDE SEQUENCE [LARGE SCALE GENOMIC DNA]</scope>
    <source>
        <strain evidence="4 5">SM1927</strain>
    </source>
</reference>
<dbReference type="GO" id="GO:0016787">
    <property type="term" value="F:hydrolase activity"/>
    <property type="evidence" value="ECO:0007669"/>
    <property type="project" value="UniProtKB-KW"/>
</dbReference>
<dbReference type="InterPro" id="IPR029058">
    <property type="entry name" value="AB_hydrolase_fold"/>
</dbReference>
<dbReference type="PANTHER" id="PTHR40841">
    <property type="entry name" value="SIDEROPHORE TRIACETYLFUSARININE C ESTERASE"/>
    <property type="match status" value="1"/>
</dbReference>
<comment type="similarity">
    <text evidence="1">Belongs to the esterase D family.</text>
</comment>
<dbReference type="SUPFAM" id="SSF53474">
    <property type="entry name" value="alpha/beta-Hydrolases"/>
    <property type="match status" value="1"/>
</dbReference>